<name>A0AA36UJT5_9NEIS</name>
<sequence length="39" mass="4770">MKKSSEIFRRLFICHQIQFSPHHHYASLKRKFIVNNIVD</sequence>
<protein>
    <submittedName>
        <fullName evidence="1">Uncharacterized protein</fullName>
    </submittedName>
</protein>
<dbReference type="AlphaFoldDB" id="A0AA36UJT5"/>
<dbReference type="Proteomes" id="UP000004982">
    <property type="component" value="Unassembled WGS sequence"/>
</dbReference>
<comment type="caution">
    <text evidence="1">The sequence shown here is derived from an EMBL/GenBank/DDBJ whole genome shotgun (WGS) entry which is preliminary data.</text>
</comment>
<proteinExistence type="predicted"/>
<evidence type="ECO:0000313" key="2">
    <source>
        <dbReference type="Proteomes" id="UP000004982"/>
    </source>
</evidence>
<organism evidence="1 2">
    <name type="scientific">Neisseria macacae ATCC 33926</name>
    <dbReference type="NCBI Taxonomy" id="997348"/>
    <lineage>
        <taxon>Bacteria</taxon>
        <taxon>Pseudomonadati</taxon>
        <taxon>Pseudomonadota</taxon>
        <taxon>Betaproteobacteria</taxon>
        <taxon>Neisseriales</taxon>
        <taxon>Neisseriaceae</taxon>
        <taxon>Neisseria</taxon>
    </lineage>
</organism>
<gene>
    <name evidence="1" type="ORF">HMPREF9418_1093</name>
</gene>
<reference evidence="1 2" key="1">
    <citation type="submission" date="2011-05" db="EMBL/GenBank/DDBJ databases">
        <authorList>
            <person name="Muzny D."/>
            <person name="Qin X."/>
            <person name="Deng J."/>
            <person name="Jiang H."/>
            <person name="Liu Y."/>
            <person name="Qu J."/>
            <person name="Song X.-Z."/>
            <person name="Zhang L."/>
            <person name="Thornton R."/>
            <person name="Coyle M."/>
            <person name="Francisco L."/>
            <person name="Jackson L."/>
            <person name="Javaid M."/>
            <person name="Korchina V."/>
            <person name="Kovar C."/>
            <person name="Mata R."/>
            <person name="Mathew T."/>
            <person name="Ngo R."/>
            <person name="Nguyen L."/>
            <person name="Nguyen N."/>
            <person name="Okwuonu G."/>
            <person name="Ongeri F."/>
            <person name="Pham C."/>
            <person name="Simmons D."/>
            <person name="Wilczek-Boney K."/>
            <person name="Hale W."/>
            <person name="Jakkamsetti A."/>
            <person name="Pham P."/>
            <person name="Ruth R."/>
            <person name="San Lucas F."/>
            <person name="Warren J."/>
            <person name="Zhang J."/>
            <person name="Zhao Z."/>
            <person name="Zhou C."/>
            <person name="Zhu D."/>
            <person name="Lee S."/>
            <person name="Bess C."/>
            <person name="Blankenburg K."/>
            <person name="Forbes L."/>
            <person name="Fu Q."/>
            <person name="Gubbala S."/>
            <person name="Hirani K."/>
            <person name="Jayaseelan J.C."/>
            <person name="Lara F."/>
            <person name="Munidasa M."/>
            <person name="Palculict T."/>
            <person name="Patil S."/>
            <person name="Pu L.-L."/>
            <person name="Saada N."/>
            <person name="Tang L."/>
            <person name="Weissenberger G."/>
            <person name="Zhu Y."/>
            <person name="Hemphill L."/>
            <person name="Shang Y."/>
            <person name="Youmans B."/>
            <person name="Ayvaz T."/>
            <person name="Ross M."/>
            <person name="Santibanez J."/>
            <person name="Aqrawi P."/>
            <person name="Gross S."/>
            <person name="Joshi V."/>
            <person name="Fowler G."/>
            <person name="Nazareth L."/>
            <person name="Reid J."/>
            <person name="Worley K."/>
            <person name="Petrosino J."/>
            <person name="Highlander S."/>
            <person name="Gibbs R."/>
        </authorList>
    </citation>
    <scope>NUCLEOTIDE SEQUENCE [LARGE SCALE GENOMIC DNA]</scope>
    <source>
        <strain evidence="1 2">ATCC 33926</strain>
    </source>
</reference>
<evidence type="ECO:0000313" key="1">
    <source>
        <dbReference type="EMBL" id="EGQ77357.1"/>
    </source>
</evidence>
<dbReference type="EMBL" id="AFQE01000051">
    <property type="protein sequence ID" value="EGQ77357.1"/>
    <property type="molecule type" value="Genomic_DNA"/>
</dbReference>
<accession>A0AA36UJT5</accession>